<evidence type="ECO:0000313" key="3">
    <source>
        <dbReference type="EMBL" id="KAK0633491.1"/>
    </source>
</evidence>
<feature type="compositionally biased region" description="Basic residues" evidence="1">
    <location>
        <begin position="380"/>
        <end position="389"/>
    </location>
</feature>
<dbReference type="EMBL" id="JAULSU010000001">
    <property type="protein sequence ID" value="KAK0633491.1"/>
    <property type="molecule type" value="Genomic_DNA"/>
</dbReference>
<dbReference type="PANTHER" id="PTHR28067:SF1">
    <property type="entry name" value="DNA REPLICATION REGULATOR SLD3"/>
    <property type="match status" value="1"/>
</dbReference>
<dbReference type="Gene3D" id="1.20.58.2130">
    <property type="match status" value="1"/>
</dbReference>
<feature type="region of interest" description="Disordered" evidence="1">
    <location>
        <begin position="463"/>
        <end position="491"/>
    </location>
</feature>
<organism evidence="3 4">
    <name type="scientific">Immersiella caudata</name>
    <dbReference type="NCBI Taxonomy" id="314043"/>
    <lineage>
        <taxon>Eukaryota</taxon>
        <taxon>Fungi</taxon>
        <taxon>Dikarya</taxon>
        <taxon>Ascomycota</taxon>
        <taxon>Pezizomycotina</taxon>
        <taxon>Sordariomycetes</taxon>
        <taxon>Sordariomycetidae</taxon>
        <taxon>Sordariales</taxon>
        <taxon>Lasiosphaeriaceae</taxon>
        <taxon>Immersiella</taxon>
    </lineage>
</organism>
<proteinExistence type="predicted"/>
<feature type="domain" description="DNA replication regulator Sld3 C-terminal" evidence="2">
    <location>
        <begin position="289"/>
        <end position="812"/>
    </location>
</feature>
<feature type="region of interest" description="Disordered" evidence="1">
    <location>
        <begin position="215"/>
        <end position="238"/>
    </location>
</feature>
<feature type="region of interest" description="Disordered" evidence="1">
    <location>
        <begin position="372"/>
        <end position="395"/>
    </location>
</feature>
<dbReference type="Pfam" id="PF08639">
    <property type="entry name" value="Sld3_STD"/>
    <property type="match status" value="1"/>
</dbReference>
<comment type="caution">
    <text evidence="3">The sequence shown here is derived from an EMBL/GenBank/DDBJ whole genome shotgun (WGS) entry which is preliminary data.</text>
</comment>
<gene>
    <name evidence="3" type="ORF">B0T14DRAFT_561084</name>
</gene>
<dbReference type="PANTHER" id="PTHR28067">
    <property type="entry name" value="DNA REPLICATION REGULATOR SLD3"/>
    <property type="match status" value="1"/>
</dbReference>
<dbReference type="GO" id="GO:0006270">
    <property type="term" value="P:DNA replication initiation"/>
    <property type="evidence" value="ECO:0007669"/>
    <property type="project" value="InterPro"/>
</dbReference>
<name>A0AA39XH14_9PEZI</name>
<evidence type="ECO:0000256" key="1">
    <source>
        <dbReference type="SAM" id="MobiDB-lite"/>
    </source>
</evidence>
<dbReference type="AlphaFoldDB" id="A0AA39XH14"/>
<sequence length="906" mass="98847">MSRPGSAASVNSRGISFSGVLTPSQPAFLNRTAAEQAVSPTSKKRKRDATRTLTTDHLLVAAIILKPYPVKLTAKPHCLHPLMLLPRDHLSLSALDLSQPHGELAASRLYDSKIKILDLEGRLGSNVLLARSETSHAVYAIESEEGGLYVVCKIGPWVDIEALSQKATVVCSDRIKSSKPPRIDNGVQPLITPAMHKENKKRRLCIEEIQSMVRRRPTMASESQSRPSTPIIASTPLPEALDSQGEPLAVPAVKPEAAKENDAVLIAPEPESQGAYAVDDLVVQPTAKDIFQNIRTQYMEALYHSMGSLAYFAKGPLSRARAAFHLDCDANLEMNDLIDFLRSLVMTTVVIDKKYRETLSSIIEKANTLADDSDAGAAKPKQRKPKKPKLGKDGLYPGEADHIMRWWTTNKPAAVGDDEKTITSSETRYHVSCLRRRETQMQMIIILEILALEPLRRHVEAGEESQLPGIDSQVPSREDSQEPTAKKRSRTNLPVLLDVHADRLCIWQTTMSDETKALAESQLLPDGEHTQKSERANVDPLRDFCVDIIVPFFSARLPELCNSINRKLGGPVAYSTPKEKSARPVASKSKPGAPAKRPTALKKDKEKTLERVLSNEKMRRSVSRGPSGALALMRSASTTTIPGLKREGSEPLMSMIPRQLGSLKERAPNPLLRRTASTVGEDPKAKKKAFLDAELKEAISALKKPNRALAVKEFVDAADKRASTGPTQLKKLKKPSRVPAVQVKATPANNRFRDVLSVGARSAQADDGLDAIPSSSSMIPSSTMPRKFANMIGRVSSTPTAQKDNIEATPMKQSQAAPTLIEPLSSPIMARKAAPSTKSYHLTVAPISDLPSSPGLPGLFETPIQSRSANPTIIDDTPIRSRFPAATKAPAKEPAETNIYAQLGWD</sequence>
<evidence type="ECO:0000313" key="4">
    <source>
        <dbReference type="Proteomes" id="UP001175000"/>
    </source>
</evidence>
<protein>
    <submittedName>
        <fullName evidence="3">DNA replication regulator SLD3-domain-containing protein</fullName>
    </submittedName>
</protein>
<dbReference type="InterPro" id="IPR042511">
    <property type="entry name" value="Sld3"/>
</dbReference>
<dbReference type="GO" id="GO:0031261">
    <property type="term" value="C:DNA replication preinitiation complex"/>
    <property type="evidence" value="ECO:0007669"/>
    <property type="project" value="TreeGrafter"/>
</dbReference>
<accession>A0AA39XH14</accession>
<dbReference type="Proteomes" id="UP001175000">
    <property type="component" value="Unassembled WGS sequence"/>
</dbReference>
<feature type="region of interest" description="Disordered" evidence="1">
    <location>
        <begin position="571"/>
        <end position="606"/>
    </location>
</feature>
<keyword evidence="4" id="KW-1185">Reference proteome</keyword>
<dbReference type="InterPro" id="IPR013948">
    <property type="entry name" value="DNA_replication_reg_Sld3_C"/>
</dbReference>
<feature type="region of interest" description="Disordered" evidence="1">
    <location>
        <begin position="884"/>
        <end position="906"/>
    </location>
</feature>
<reference evidence="3" key="1">
    <citation type="submission" date="2023-06" db="EMBL/GenBank/DDBJ databases">
        <title>Genome-scale phylogeny and comparative genomics of the fungal order Sordariales.</title>
        <authorList>
            <consortium name="Lawrence Berkeley National Laboratory"/>
            <person name="Hensen N."/>
            <person name="Bonometti L."/>
            <person name="Westerberg I."/>
            <person name="Brannstrom I.O."/>
            <person name="Guillou S."/>
            <person name="Cros-Aarteil S."/>
            <person name="Calhoun S."/>
            <person name="Haridas S."/>
            <person name="Kuo A."/>
            <person name="Mondo S."/>
            <person name="Pangilinan J."/>
            <person name="Riley R."/>
            <person name="Labutti K."/>
            <person name="Andreopoulos B."/>
            <person name="Lipzen A."/>
            <person name="Chen C."/>
            <person name="Yanf M."/>
            <person name="Daum C."/>
            <person name="Ng V."/>
            <person name="Clum A."/>
            <person name="Steindorff A."/>
            <person name="Ohm R."/>
            <person name="Martin F."/>
            <person name="Silar P."/>
            <person name="Natvig D."/>
            <person name="Lalanne C."/>
            <person name="Gautier V."/>
            <person name="Ament-Velasquez S.L."/>
            <person name="Kruys A."/>
            <person name="Hutchinson M.I."/>
            <person name="Powell A.J."/>
            <person name="Barry K."/>
            <person name="Miller A.N."/>
            <person name="Grigoriev I.V."/>
            <person name="Debuchy R."/>
            <person name="Gladieux P."/>
            <person name="Thoren M.H."/>
            <person name="Johannesson H."/>
        </authorList>
    </citation>
    <scope>NUCLEOTIDE SEQUENCE</scope>
    <source>
        <strain evidence="3">CBS 606.72</strain>
    </source>
</reference>
<feature type="compositionally biased region" description="Polar residues" evidence="1">
    <location>
        <begin position="220"/>
        <end position="232"/>
    </location>
</feature>
<evidence type="ECO:0000259" key="2">
    <source>
        <dbReference type="Pfam" id="PF08639"/>
    </source>
</evidence>